<keyword evidence="4" id="KW-0808">Transferase</keyword>
<reference evidence="10 11" key="1">
    <citation type="submission" date="2015-12" db="EMBL/GenBank/DDBJ databases">
        <authorList>
            <person name="Shamseldin A."/>
            <person name="Moawad H."/>
            <person name="Abd El-Rahim W.M."/>
            <person name="Sadowsky M.J."/>
        </authorList>
    </citation>
    <scope>NUCLEOTIDE SEQUENCE [LARGE SCALE GENOMIC DNA]</scope>
    <source>
        <strain evidence="10 11">JC234</strain>
    </source>
</reference>
<feature type="domain" description="GCVT N-terminal" evidence="8">
    <location>
        <begin position="12"/>
        <end position="265"/>
    </location>
</feature>
<keyword evidence="11" id="KW-1185">Reference proteome</keyword>
<evidence type="ECO:0000256" key="1">
    <source>
        <dbReference type="ARBA" id="ARBA00008609"/>
    </source>
</evidence>
<evidence type="ECO:0000256" key="3">
    <source>
        <dbReference type="ARBA" id="ARBA00022576"/>
    </source>
</evidence>
<organism evidence="10 11">
    <name type="scientific">Hoeflea olei</name>
    <dbReference type="NCBI Taxonomy" id="1480615"/>
    <lineage>
        <taxon>Bacteria</taxon>
        <taxon>Pseudomonadati</taxon>
        <taxon>Pseudomonadota</taxon>
        <taxon>Alphaproteobacteria</taxon>
        <taxon>Hyphomicrobiales</taxon>
        <taxon>Rhizobiaceae</taxon>
        <taxon>Hoeflea</taxon>
    </lineage>
</organism>
<evidence type="ECO:0000313" key="11">
    <source>
        <dbReference type="Proteomes" id="UP000094795"/>
    </source>
</evidence>
<dbReference type="EMBL" id="LQZT01000023">
    <property type="protein sequence ID" value="OCW56871.1"/>
    <property type="molecule type" value="Genomic_DNA"/>
</dbReference>
<evidence type="ECO:0000256" key="6">
    <source>
        <dbReference type="ARBA" id="ARBA00047665"/>
    </source>
</evidence>
<dbReference type="OrthoDB" id="9774591at2"/>
<evidence type="ECO:0000256" key="4">
    <source>
        <dbReference type="ARBA" id="ARBA00022679"/>
    </source>
</evidence>
<name>A0A1C1YTM0_9HYPH</name>
<evidence type="ECO:0000256" key="7">
    <source>
        <dbReference type="PIRSR" id="PIRSR006487-1"/>
    </source>
</evidence>
<dbReference type="GO" id="GO:0006546">
    <property type="term" value="P:glycine catabolic process"/>
    <property type="evidence" value="ECO:0007669"/>
    <property type="project" value="InterPro"/>
</dbReference>
<feature type="binding site" evidence="7">
    <location>
        <position position="203"/>
    </location>
    <ligand>
        <name>substrate</name>
    </ligand>
</feature>
<dbReference type="STRING" id="1480615.AWJ14_06830"/>
<dbReference type="NCBIfam" id="NF010093">
    <property type="entry name" value="PRK13579.1"/>
    <property type="match status" value="1"/>
</dbReference>
<evidence type="ECO:0000313" key="10">
    <source>
        <dbReference type="EMBL" id="OCW56871.1"/>
    </source>
</evidence>
<dbReference type="InterPro" id="IPR028896">
    <property type="entry name" value="GcvT/YgfZ/DmdA"/>
</dbReference>
<gene>
    <name evidence="10" type="primary">gcvT</name>
    <name evidence="10" type="ORF">AWJ14_06830</name>
</gene>
<comment type="similarity">
    <text evidence="1">Belongs to the GcvT family.</text>
</comment>
<dbReference type="SUPFAM" id="SSF103025">
    <property type="entry name" value="Folate-binding domain"/>
    <property type="match status" value="1"/>
</dbReference>
<dbReference type="GO" id="GO:0004047">
    <property type="term" value="F:aminomethyltransferase activity"/>
    <property type="evidence" value="ECO:0007669"/>
    <property type="project" value="UniProtKB-EC"/>
</dbReference>
<dbReference type="GO" id="GO:0005960">
    <property type="term" value="C:glycine cleavage complex"/>
    <property type="evidence" value="ECO:0007669"/>
    <property type="project" value="InterPro"/>
</dbReference>
<evidence type="ECO:0000259" key="8">
    <source>
        <dbReference type="Pfam" id="PF01571"/>
    </source>
</evidence>
<dbReference type="PIRSF" id="PIRSF006487">
    <property type="entry name" value="GcvT"/>
    <property type="match status" value="1"/>
</dbReference>
<dbReference type="GO" id="GO:0008483">
    <property type="term" value="F:transaminase activity"/>
    <property type="evidence" value="ECO:0007669"/>
    <property type="project" value="UniProtKB-KW"/>
</dbReference>
<sequence>MDTTADLLKTPLHSLHLELGARMAGFAGYDMPIQYPMGVMKEHLHTRTEAGLFDVSHMGQILIRAKSGDVRDAALALERLTPVDVAGLKPGRQRYGMFTNDKGGLEDDFMVANRGDHLYLVVNAACKHADLARLKAALSDSCEIEPQFDRGLLALQGPEAESVLAAYAAEAEDMLFMDVAEFDIAGVQAVVSRSGYTGEDGYEISLPADETERVARLLLSDDRLAPIGLGARDSLRLEAGLCLYGHDIDATTSPVEANLKWAIQKVRRTGGERAGGFPGADRILPEFETGTARLRVGLQPTGKAPVRAGAALYEHETGGEVIGTVTSGGFGPSAGAPVAMGYVPARLSSTGTTLYADVRGKRLEMAVTALPFVASTYKR</sequence>
<dbReference type="NCBIfam" id="NF001567">
    <property type="entry name" value="PRK00389.1"/>
    <property type="match status" value="1"/>
</dbReference>
<comment type="catalytic activity">
    <reaction evidence="6">
        <text>N(6)-[(R)-S(8)-aminomethyldihydrolipoyl]-L-lysyl-[protein] + (6S)-5,6,7,8-tetrahydrofolate = N(6)-[(R)-dihydrolipoyl]-L-lysyl-[protein] + (6R)-5,10-methylene-5,6,7,8-tetrahydrofolate + NH4(+)</text>
        <dbReference type="Rhea" id="RHEA:16945"/>
        <dbReference type="Rhea" id="RHEA-COMP:10475"/>
        <dbReference type="Rhea" id="RHEA-COMP:10492"/>
        <dbReference type="ChEBI" id="CHEBI:15636"/>
        <dbReference type="ChEBI" id="CHEBI:28938"/>
        <dbReference type="ChEBI" id="CHEBI:57453"/>
        <dbReference type="ChEBI" id="CHEBI:83100"/>
        <dbReference type="ChEBI" id="CHEBI:83143"/>
        <dbReference type="EC" id="2.1.2.10"/>
    </reaction>
</comment>
<evidence type="ECO:0000256" key="5">
    <source>
        <dbReference type="ARBA" id="ARBA00031395"/>
    </source>
</evidence>
<dbReference type="PANTHER" id="PTHR43757">
    <property type="entry name" value="AMINOMETHYLTRANSFERASE"/>
    <property type="match status" value="1"/>
</dbReference>
<evidence type="ECO:0000259" key="9">
    <source>
        <dbReference type="Pfam" id="PF08669"/>
    </source>
</evidence>
<evidence type="ECO:0000256" key="2">
    <source>
        <dbReference type="ARBA" id="ARBA00012616"/>
    </source>
</evidence>
<proteinExistence type="inferred from homology"/>
<dbReference type="NCBIfam" id="TIGR00528">
    <property type="entry name" value="gcvT"/>
    <property type="match status" value="1"/>
</dbReference>
<dbReference type="Gene3D" id="3.30.70.1400">
    <property type="entry name" value="Aminomethyltransferase beta-barrel domains"/>
    <property type="match status" value="1"/>
</dbReference>
<accession>A0A1C1YTM0</accession>
<dbReference type="PANTHER" id="PTHR43757:SF2">
    <property type="entry name" value="AMINOMETHYLTRANSFERASE, MITOCHONDRIAL"/>
    <property type="match status" value="1"/>
</dbReference>
<dbReference type="InterPro" id="IPR027266">
    <property type="entry name" value="TrmE/GcvT-like"/>
</dbReference>
<dbReference type="RefSeq" id="WP_066179854.1">
    <property type="nucleotide sequence ID" value="NZ_LQZT01000023.1"/>
</dbReference>
<keyword evidence="3" id="KW-0032">Aminotransferase</keyword>
<dbReference type="InterPro" id="IPR006222">
    <property type="entry name" value="GCVT_N"/>
</dbReference>
<dbReference type="Gene3D" id="2.40.30.110">
    <property type="entry name" value="Aminomethyltransferase beta-barrel domains"/>
    <property type="match status" value="1"/>
</dbReference>
<dbReference type="EC" id="2.1.2.10" evidence="2"/>
<dbReference type="Gene3D" id="3.30.1360.120">
    <property type="entry name" value="Probable tRNA modification gtpase trme, domain 1"/>
    <property type="match status" value="1"/>
</dbReference>
<feature type="domain" description="Aminomethyltransferase C-terminal" evidence="9">
    <location>
        <begin position="295"/>
        <end position="373"/>
    </location>
</feature>
<protein>
    <recommendedName>
        <fullName evidence="2">aminomethyltransferase</fullName>
        <ecNumber evidence="2">2.1.2.10</ecNumber>
    </recommendedName>
    <alternativeName>
        <fullName evidence="5">Glycine cleavage system T protein</fullName>
    </alternativeName>
</protein>
<dbReference type="AlphaFoldDB" id="A0A1C1YTM0"/>
<dbReference type="Pfam" id="PF08669">
    <property type="entry name" value="GCV_T_C"/>
    <property type="match status" value="1"/>
</dbReference>
<dbReference type="InterPro" id="IPR029043">
    <property type="entry name" value="GcvT/YgfZ_C"/>
</dbReference>
<dbReference type="Proteomes" id="UP000094795">
    <property type="component" value="Unassembled WGS sequence"/>
</dbReference>
<dbReference type="Pfam" id="PF01571">
    <property type="entry name" value="GCV_T"/>
    <property type="match status" value="1"/>
</dbReference>
<dbReference type="Gene3D" id="4.10.1250.10">
    <property type="entry name" value="Aminomethyltransferase fragment"/>
    <property type="match status" value="1"/>
</dbReference>
<dbReference type="InterPro" id="IPR013977">
    <property type="entry name" value="GcvT_C"/>
</dbReference>
<comment type="caution">
    <text evidence="10">The sequence shown here is derived from an EMBL/GenBank/DDBJ whole genome shotgun (WGS) entry which is preliminary data.</text>
</comment>
<dbReference type="InterPro" id="IPR006223">
    <property type="entry name" value="GcvT"/>
</dbReference>
<dbReference type="SUPFAM" id="SSF101790">
    <property type="entry name" value="Aminomethyltransferase beta-barrel domain"/>
    <property type="match status" value="1"/>
</dbReference>